<evidence type="ECO:0000313" key="2">
    <source>
        <dbReference type="EMBL" id="SDL39914.1"/>
    </source>
</evidence>
<dbReference type="RefSeq" id="WP_089885245.1">
    <property type="nucleotide sequence ID" value="NZ_FNGV01000001.1"/>
</dbReference>
<gene>
    <name evidence="2" type="ORF">SAMN04488514_101673</name>
</gene>
<sequence>MIEVIDNEKDWKQVLLSCDSYDFYHTYDYHLISKKEDELPILITYQENDKTIAIPFLKRTIDNTAFFDLTSVYGYAGPIYKNIDASFNNGLFRTELEQVFSELSIVSVFSRLHPYLKKQSIVLNNLGQTPTLGKVVNINLTLPLDEQRMQYGKSTKNRTNKCRRLCNVVLAKTDEQINSFIDVYYENMDRLSANKDYYFSRKYFFDFLKCTDFETDILLVQLEETGEVIAGSMFVKTNDIVQFHLSGTRNSALNLAPANLFLDEMRVKATEQDYKIFNLGGGVGSKEDSLFNFKSSFSKEHHEFKVWKHIVNNNKYLELIGDKEIDVNEQFFPLYRK</sequence>
<dbReference type="AlphaFoldDB" id="A0A1G9JRX3"/>
<accession>A0A1G9JRX3</accession>
<keyword evidence="2" id="KW-0808">Transferase</keyword>
<reference evidence="2 3" key="1">
    <citation type="submission" date="2016-10" db="EMBL/GenBank/DDBJ databases">
        <authorList>
            <person name="de Groot N.N."/>
        </authorList>
    </citation>
    <scope>NUCLEOTIDE SEQUENCE [LARGE SCALE GENOMIC DNA]</scope>
    <source>
        <strain evidence="2 3">DSM 19886</strain>
    </source>
</reference>
<protein>
    <submittedName>
        <fullName evidence="2">Acetyltransferase (GNAT) domain-containing protein</fullName>
    </submittedName>
</protein>
<feature type="domain" description="BioF2-like acetyltransferase" evidence="1">
    <location>
        <begin position="155"/>
        <end position="282"/>
    </location>
</feature>
<dbReference type="OrthoDB" id="9785911at2"/>
<keyword evidence="3" id="KW-1185">Reference proteome</keyword>
<dbReference type="PANTHER" id="PTHR36174">
    <property type="entry name" value="LIPID II:GLYCINE GLYCYLTRANSFERASE"/>
    <property type="match status" value="1"/>
</dbReference>
<proteinExistence type="predicted"/>
<dbReference type="InterPro" id="IPR038740">
    <property type="entry name" value="BioF2-like_GNAT_dom"/>
</dbReference>
<dbReference type="InterPro" id="IPR016181">
    <property type="entry name" value="Acyl_CoA_acyltransferase"/>
</dbReference>
<dbReference type="STRING" id="192904.SAMN04488514_101673"/>
<name>A0A1G9JRX3_9FLAO</name>
<dbReference type="Proteomes" id="UP000199440">
    <property type="component" value="Unassembled WGS sequence"/>
</dbReference>
<organism evidence="2 3">
    <name type="scientific">Kriegella aquimaris</name>
    <dbReference type="NCBI Taxonomy" id="192904"/>
    <lineage>
        <taxon>Bacteria</taxon>
        <taxon>Pseudomonadati</taxon>
        <taxon>Bacteroidota</taxon>
        <taxon>Flavobacteriia</taxon>
        <taxon>Flavobacteriales</taxon>
        <taxon>Flavobacteriaceae</taxon>
        <taxon>Kriegella</taxon>
    </lineage>
</organism>
<dbReference type="Gene3D" id="3.40.630.30">
    <property type="match status" value="1"/>
</dbReference>
<evidence type="ECO:0000313" key="3">
    <source>
        <dbReference type="Proteomes" id="UP000199440"/>
    </source>
</evidence>
<dbReference type="SUPFAM" id="SSF55729">
    <property type="entry name" value="Acyl-CoA N-acyltransferases (Nat)"/>
    <property type="match status" value="1"/>
</dbReference>
<evidence type="ECO:0000259" key="1">
    <source>
        <dbReference type="Pfam" id="PF13480"/>
    </source>
</evidence>
<dbReference type="Pfam" id="PF13480">
    <property type="entry name" value="Acetyltransf_6"/>
    <property type="match status" value="1"/>
</dbReference>
<dbReference type="PANTHER" id="PTHR36174:SF1">
    <property type="entry name" value="LIPID II:GLYCINE GLYCYLTRANSFERASE"/>
    <property type="match status" value="1"/>
</dbReference>
<dbReference type="EMBL" id="FNGV01000001">
    <property type="protein sequence ID" value="SDL39914.1"/>
    <property type="molecule type" value="Genomic_DNA"/>
</dbReference>
<dbReference type="InterPro" id="IPR050644">
    <property type="entry name" value="PG_Glycine_Bridge_Synth"/>
</dbReference>
<dbReference type="GO" id="GO:0016740">
    <property type="term" value="F:transferase activity"/>
    <property type="evidence" value="ECO:0007669"/>
    <property type="project" value="UniProtKB-KW"/>
</dbReference>